<organism evidence="2 3">
    <name type="scientific">Kangiella geojedonensis</name>
    <dbReference type="NCBI Taxonomy" id="914150"/>
    <lineage>
        <taxon>Bacteria</taxon>
        <taxon>Pseudomonadati</taxon>
        <taxon>Pseudomonadota</taxon>
        <taxon>Gammaproteobacteria</taxon>
        <taxon>Kangiellales</taxon>
        <taxon>Kangiellaceae</taxon>
        <taxon>Kangiella</taxon>
    </lineage>
</organism>
<dbReference type="EMBL" id="CP010975">
    <property type="protein sequence ID" value="AKE51820.1"/>
    <property type="molecule type" value="Genomic_DNA"/>
</dbReference>
<name>A0A0F6TPV2_9GAMM</name>
<evidence type="ECO:0000313" key="2">
    <source>
        <dbReference type="EMBL" id="AKE51820.1"/>
    </source>
</evidence>
<sequence>MKYLVGMTLGSMLALSAGAHELPSTSLDAKQSVVVATSFSLTGSQIESNYNNYGQFFDYNSWLDYKRSEQGKPPVKGDTCGDQMVTVKTCGQVDHFYQAAMVGTYTCNAYASLHAASYPKGLTARFTAPSSFVDNLEAADGHHDYYDVSQGISFDCVYPSKTAPAEPEPVEYATF</sequence>
<dbReference type="RefSeq" id="WP_046560955.1">
    <property type="nucleotide sequence ID" value="NZ_CP010975.1"/>
</dbReference>
<dbReference type="KEGG" id="kge:TQ33_0849"/>
<dbReference type="OrthoDB" id="6197974at2"/>
<dbReference type="AlphaFoldDB" id="A0A0F6TPV2"/>
<reference evidence="2 3" key="1">
    <citation type="submission" date="2015-02" db="EMBL/GenBank/DDBJ databases">
        <title>Complete genome sequence of Kangiella geojedonensis strain YCS-5T.</title>
        <authorList>
            <person name="Kim K.M."/>
        </authorList>
    </citation>
    <scope>NUCLEOTIDE SEQUENCE [LARGE SCALE GENOMIC DNA]</scope>
    <source>
        <strain evidence="2 3">YCS-5</strain>
    </source>
</reference>
<gene>
    <name evidence="2" type="ORF">TQ33_0849</name>
</gene>
<feature type="signal peptide" evidence="1">
    <location>
        <begin position="1"/>
        <end position="19"/>
    </location>
</feature>
<dbReference type="Proteomes" id="UP000034071">
    <property type="component" value="Chromosome"/>
</dbReference>
<accession>A0A0F6TPV2</accession>
<keyword evidence="1" id="KW-0732">Signal</keyword>
<keyword evidence="3" id="KW-1185">Reference proteome</keyword>
<evidence type="ECO:0000313" key="3">
    <source>
        <dbReference type="Proteomes" id="UP000034071"/>
    </source>
</evidence>
<feature type="chain" id="PRO_5002510593" evidence="1">
    <location>
        <begin position="20"/>
        <end position="175"/>
    </location>
</feature>
<dbReference type="HOGENOM" id="CLU_1553214_0_0_6"/>
<evidence type="ECO:0000256" key="1">
    <source>
        <dbReference type="SAM" id="SignalP"/>
    </source>
</evidence>
<protein>
    <submittedName>
        <fullName evidence="2">Uncharacterized protein</fullName>
    </submittedName>
</protein>
<proteinExistence type="predicted"/>